<evidence type="ECO:0000313" key="1">
    <source>
        <dbReference type="EMBL" id="KAJ3448868.1"/>
    </source>
</evidence>
<dbReference type="AlphaFoldDB" id="A0AAV8A3L2"/>
<evidence type="ECO:0000313" key="2">
    <source>
        <dbReference type="Proteomes" id="UP001146793"/>
    </source>
</evidence>
<accession>A0AAV8A3L2</accession>
<proteinExistence type="predicted"/>
<dbReference type="EMBL" id="JANTQA010000015">
    <property type="protein sequence ID" value="KAJ3448868.1"/>
    <property type="molecule type" value="Genomic_DNA"/>
</dbReference>
<name>A0AAV8A3L2_9EUKA</name>
<dbReference type="Pfam" id="PF14555">
    <property type="entry name" value="UBA_4"/>
    <property type="match status" value="1"/>
</dbReference>
<sequence length="234" mass="27575">MQNTKLSELIQEFIVITNSTFSEALEILNKSNCNLKHAIASYVLFKLQTNNYKHTDMKIQSNNMNLRKRRHQDLSNSGFKMDYIRTRNEPEIEPIIVALCKSNSEEQNTQLSKNALQKILRSKKIVSWISRLDSFHKYDPTLIGNWTNGFENEKQITINKKLFDIYCQIKPKASSKNLQRSLVFFFQKKGWSNIALFDREKMVFIPTKKMGLYKSPKIKKRIIFSTQRNQKKEL</sequence>
<comment type="caution">
    <text evidence="1">The sequence shown here is derived from an EMBL/GenBank/DDBJ whole genome shotgun (WGS) entry which is preliminary data.</text>
</comment>
<reference evidence="1" key="1">
    <citation type="submission" date="2022-08" db="EMBL/GenBank/DDBJ databases">
        <title>Novel sulphate-reducing endosymbionts in the free-living metamonad Anaeramoeba.</title>
        <authorList>
            <person name="Jerlstrom-Hultqvist J."/>
            <person name="Cepicka I."/>
            <person name="Gallot-Lavallee L."/>
            <person name="Salas-Leiva D."/>
            <person name="Curtis B.A."/>
            <person name="Zahonova K."/>
            <person name="Pipaliya S."/>
            <person name="Dacks J."/>
            <person name="Roger A.J."/>
        </authorList>
    </citation>
    <scope>NUCLEOTIDE SEQUENCE</scope>
    <source>
        <strain evidence="1">Busselton2</strain>
    </source>
</reference>
<gene>
    <name evidence="1" type="ORF">M0812_01354</name>
</gene>
<protein>
    <submittedName>
        <fullName evidence="1">Uncharacterized protein</fullName>
    </submittedName>
</protein>
<dbReference type="Proteomes" id="UP001146793">
    <property type="component" value="Unassembled WGS sequence"/>
</dbReference>
<organism evidence="1 2">
    <name type="scientific">Anaeramoeba flamelloides</name>
    <dbReference type="NCBI Taxonomy" id="1746091"/>
    <lineage>
        <taxon>Eukaryota</taxon>
        <taxon>Metamonada</taxon>
        <taxon>Anaeramoebidae</taxon>
        <taxon>Anaeramoeba</taxon>
    </lineage>
</organism>